<evidence type="ECO:0000313" key="2">
    <source>
        <dbReference type="EMBL" id="CDF90909.1"/>
    </source>
</evidence>
<keyword evidence="1" id="KW-0812">Transmembrane</keyword>
<feature type="transmembrane region" description="Helical" evidence="1">
    <location>
        <begin position="75"/>
        <end position="96"/>
    </location>
</feature>
<dbReference type="AlphaFoldDB" id="A0A8J2T9G8"/>
<organism evidence="2 3">
    <name type="scientific">Zygosaccharomyces bailii (strain CLIB 213 / ATCC 58445 / CBS 680 / BCRC 21525 / NBRC 1098 / NCYC 1416 / NRRL Y-2227)</name>
    <dbReference type="NCBI Taxonomy" id="1333698"/>
    <lineage>
        <taxon>Eukaryota</taxon>
        <taxon>Fungi</taxon>
        <taxon>Dikarya</taxon>
        <taxon>Ascomycota</taxon>
        <taxon>Saccharomycotina</taxon>
        <taxon>Saccharomycetes</taxon>
        <taxon>Saccharomycetales</taxon>
        <taxon>Saccharomycetaceae</taxon>
        <taxon>Zygosaccharomyces</taxon>
    </lineage>
</organism>
<keyword evidence="1" id="KW-0472">Membrane</keyword>
<accession>A0A8J2T9G8</accession>
<proteinExistence type="predicted"/>
<name>A0A8J2T9G8_ZYGB2</name>
<sequence length="167" mass="18453">MIIRRPRTLLEYSDSIMKRSETAGASSSSSLGATKPIGANPVDKRTYEERVFGKGLFQSHRANGPQSHGLPWEMLLSGVAIVLSSLLVILLGTNAIVQLRTIIPGDRPRMALKVVYIVLSVLGIYTLVVGNAWLYRKLAAHAHRRNANGSYNSVSRLEENYEMNSMQ</sequence>
<feature type="transmembrane region" description="Helical" evidence="1">
    <location>
        <begin position="116"/>
        <end position="135"/>
    </location>
</feature>
<evidence type="ECO:0000256" key="1">
    <source>
        <dbReference type="SAM" id="Phobius"/>
    </source>
</evidence>
<protein>
    <submittedName>
        <fullName evidence="2">ZYBA0S09-00474g1_1</fullName>
    </submittedName>
</protein>
<keyword evidence="3" id="KW-1185">Reference proteome</keyword>
<keyword evidence="1" id="KW-1133">Transmembrane helix</keyword>
<reference evidence="3" key="1">
    <citation type="journal article" date="2013" name="Genome Announc.">
        <title>Genome sequence of the food spoilage yeast Zygosaccharomyces bailii CLIB 213(T).</title>
        <authorList>
            <person name="Galeote V."/>
            <person name="Bigey F."/>
            <person name="Devillers H."/>
            <person name="Neuveglise C."/>
            <person name="Dequin S."/>
        </authorList>
    </citation>
    <scope>NUCLEOTIDE SEQUENCE [LARGE SCALE GENOMIC DNA]</scope>
    <source>
        <strain evidence="3">CLIB 213 / ATCC 58445 / CBS 680 / CCRC 21525 / NBRC 1098 / NCYC 1416 / NRRL Y-2227</strain>
    </source>
</reference>
<evidence type="ECO:0000313" key="3">
    <source>
        <dbReference type="Proteomes" id="UP000019375"/>
    </source>
</evidence>
<dbReference type="OrthoDB" id="4064992at2759"/>
<gene>
    <name evidence="2" type="ORF">BN860_00474g</name>
</gene>
<dbReference type="EMBL" id="HG316462">
    <property type="protein sequence ID" value="CDF90909.1"/>
    <property type="molecule type" value="Genomic_DNA"/>
</dbReference>
<dbReference type="Proteomes" id="UP000019375">
    <property type="component" value="Unassembled WGS sequence"/>
</dbReference>